<dbReference type="EC" id="5.3.1.9" evidence="8"/>
<feature type="active site" description="Proton donor" evidence="8">
    <location>
        <position position="319"/>
    </location>
</feature>
<evidence type="ECO:0000256" key="6">
    <source>
        <dbReference type="ARBA" id="ARBA00023235"/>
    </source>
</evidence>
<dbReference type="InterPro" id="IPR035482">
    <property type="entry name" value="SIS_PGI_2"/>
</dbReference>
<evidence type="ECO:0000256" key="9">
    <source>
        <dbReference type="RuleBase" id="RU000612"/>
    </source>
</evidence>
<keyword evidence="4 8" id="KW-0963">Cytoplasm</keyword>
<keyword evidence="3 8" id="KW-0312">Gluconeogenesis</keyword>
<evidence type="ECO:0000256" key="7">
    <source>
        <dbReference type="ARBA" id="ARBA00029321"/>
    </source>
</evidence>
<dbReference type="GO" id="GO:0051156">
    <property type="term" value="P:glucose 6-phosphate metabolic process"/>
    <property type="evidence" value="ECO:0007669"/>
    <property type="project" value="TreeGrafter"/>
</dbReference>
<dbReference type="FunFam" id="3.40.50.10490:FF:000015">
    <property type="entry name" value="Glucose-6-phosphate isomerase"/>
    <property type="match status" value="1"/>
</dbReference>
<comment type="caution">
    <text evidence="8">Lacks conserved residue(s) required for the propagation of feature annotation.</text>
</comment>
<comment type="caution">
    <text evidence="10">The sequence shown here is derived from an EMBL/GenBank/DDBJ whole genome shotgun (WGS) entry which is preliminary data.</text>
</comment>
<comment type="pathway">
    <text evidence="8">Carbohydrate biosynthesis; gluconeogenesis.</text>
</comment>
<evidence type="ECO:0000256" key="4">
    <source>
        <dbReference type="ARBA" id="ARBA00022490"/>
    </source>
</evidence>
<reference evidence="10 11" key="2">
    <citation type="submission" date="2008-10" db="EMBL/GenBank/DDBJ databases">
        <title>Draft genome sequence of Anaerococcus hydrogenalis (DSM 7454).</title>
        <authorList>
            <person name="Sudarsanam P."/>
            <person name="Ley R."/>
            <person name="Guruge J."/>
            <person name="Turnbaugh P.J."/>
            <person name="Mahowald M."/>
            <person name="Liep D."/>
            <person name="Gordon J."/>
        </authorList>
    </citation>
    <scope>NUCLEOTIDE SEQUENCE [LARGE SCALE GENOMIC DNA]</scope>
    <source>
        <strain evidence="10 11">DSM 7454</strain>
    </source>
</reference>
<dbReference type="InterPro" id="IPR001672">
    <property type="entry name" value="G6P_Isomerase"/>
</dbReference>
<dbReference type="HAMAP" id="MF_00473">
    <property type="entry name" value="G6P_isomerase"/>
    <property type="match status" value="1"/>
</dbReference>
<evidence type="ECO:0000256" key="8">
    <source>
        <dbReference type="HAMAP-Rule" id="MF_00473"/>
    </source>
</evidence>
<comment type="subcellular location">
    <subcellularLocation>
        <location evidence="8">Cytoplasm</location>
    </subcellularLocation>
</comment>
<dbReference type="PROSITE" id="PS00174">
    <property type="entry name" value="P_GLUCOSE_ISOMERASE_2"/>
    <property type="match status" value="1"/>
</dbReference>
<protein>
    <recommendedName>
        <fullName evidence="8">Glucose-6-phosphate isomerase</fullName>
        <shortName evidence="8">GPI</shortName>
        <ecNumber evidence="8">5.3.1.9</ecNumber>
    </recommendedName>
    <alternativeName>
        <fullName evidence="8">Phosphoglucose isomerase</fullName>
        <shortName evidence="8">PGI</shortName>
    </alternativeName>
    <alternativeName>
        <fullName evidence="8">Phosphohexose isomerase</fullName>
        <shortName evidence="8">PHI</shortName>
    </alternativeName>
</protein>
<evidence type="ECO:0000313" key="11">
    <source>
        <dbReference type="Proteomes" id="UP000005451"/>
    </source>
</evidence>
<keyword evidence="6 8" id="KW-0413">Isomerase</keyword>
<dbReference type="UniPathway" id="UPA00109">
    <property type="reaction ID" value="UER00181"/>
</dbReference>
<dbReference type="InterPro" id="IPR035476">
    <property type="entry name" value="SIS_PGI_1"/>
</dbReference>
<dbReference type="PANTHER" id="PTHR11469:SF1">
    <property type="entry name" value="GLUCOSE-6-PHOSPHATE ISOMERASE"/>
    <property type="match status" value="1"/>
</dbReference>
<dbReference type="EMBL" id="ABXA01000016">
    <property type="protein sequence ID" value="EEB36575.1"/>
    <property type="molecule type" value="Genomic_DNA"/>
</dbReference>
<dbReference type="GO" id="GO:0097367">
    <property type="term" value="F:carbohydrate derivative binding"/>
    <property type="evidence" value="ECO:0007669"/>
    <property type="project" value="InterPro"/>
</dbReference>
<dbReference type="GO" id="GO:0005829">
    <property type="term" value="C:cytosol"/>
    <property type="evidence" value="ECO:0007669"/>
    <property type="project" value="TreeGrafter"/>
</dbReference>
<evidence type="ECO:0000256" key="5">
    <source>
        <dbReference type="ARBA" id="ARBA00023152"/>
    </source>
</evidence>
<comment type="pathway">
    <text evidence="1 8 9">Carbohydrate degradation; glycolysis; D-glyceraldehyde 3-phosphate and glycerone phosphate from D-glucose: step 2/4.</text>
</comment>
<gene>
    <name evidence="8 10" type="primary">pgi</name>
    <name evidence="10" type="ORF">ANHYDRO_00565</name>
</gene>
<evidence type="ECO:0000256" key="2">
    <source>
        <dbReference type="ARBA" id="ARBA00006604"/>
    </source>
</evidence>
<dbReference type="FunFam" id="3.40.50.10490:FF:000016">
    <property type="entry name" value="Glucose-6-phosphate isomerase"/>
    <property type="match status" value="1"/>
</dbReference>
<comment type="catalytic activity">
    <reaction evidence="7 8 9">
        <text>alpha-D-glucose 6-phosphate = beta-D-fructose 6-phosphate</text>
        <dbReference type="Rhea" id="RHEA:11816"/>
        <dbReference type="ChEBI" id="CHEBI:57634"/>
        <dbReference type="ChEBI" id="CHEBI:58225"/>
        <dbReference type="EC" id="5.3.1.9"/>
    </reaction>
</comment>
<dbReference type="CDD" id="cd05016">
    <property type="entry name" value="SIS_PGI_2"/>
    <property type="match status" value="1"/>
</dbReference>
<reference evidence="10 11" key="1">
    <citation type="submission" date="2008-09" db="EMBL/GenBank/DDBJ databases">
        <authorList>
            <person name="Fulton L."/>
            <person name="Clifton S."/>
            <person name="Fulton B."/>
            <person name="Xu J."/>
            <person name="Minx P."/>
            <person name="Pepin K.H."/>
            <person name="Johnson M."/>
            <person name="Thiruvilangam P."/>
            <person name="Bhonagiri V."/>
            <person name="Nash W.E."/>
            <person name="Mardis E.R."/>
            <person name="Wilson R.K."/>
        </authorList>
    </citation>
    <scope>NUCLEOTIDE SEQUENCE [LARGE SCALE GENOMIC DNA]</scope>
    <source>
        <strain evidence="10 11">DSM 7454</strain>
    </source>
</reference>
<evidence type="ECO:0000313" key="10">
    <source>
        <dbReference type="EMBL" id="EEB36575.1"/>
    </source>
</evidence>
<name>B6W7L6_9FIRM</name>
<sequence>MLEGLSTLWDIFYRNFFILLIYQNKFFIFSNNGYNLTKGGFVMKIDFNNVDLSNLDSYKEKSLKAFSTLMNKEGEGNDFLGWIDRANNLDMEEYERIKKASKKIQENSDCLVTIGIGGSYLGTKAVDYAMKGYFSKSDKTELIYAGHQISGEYLYELLDYLKEKEFSINVISKSGTTTEPAIAFRFVKELLEEKYGKEEAKERIFVTTDRQKGALKDLADKEGYETFVVPDDIGGRFSVISAVGLLPLCAAGIDIDKFVAGFRKGIENYTVDSFEDNKAIQYAAIRNMLYEDGKALEVLVNYEPKLKYVSEWWKQLFAESEGKDGKGLFPVSVNNTTDLHSVGQMIQDGERNLFETVIKVQKADKDLTIKEDADNLDGLNYLAGRDMSFVNEKAMEGTIIAHVKGQVPNILLTIDDVSSESLGELFYFFEIVVGVSGYMLGINPFNQPGVEEYKTQMFKLLGKPGY</sequence>
<dbReference type="eggNOG" id="COG0166">
    <property type="taxonomic scope" value="Bacteria"/>
</dbReference>
<dbReference type="InterPro" id="IPR018189">
    <property type="entry name" value="Phosphoglucose_isomerase_CS"/>
</dbReference>
<comment type="similarity">
    <text evidence="2 8 9">Belongs to the GPI family.</text>
</comment>
<dbReference type="PANTHER" id="PTHR11469">
    <property type="entry name" value="GLUCOSE-6-PHOSPHATE ISOMERASE"/>
    <property type="match status" value="1"/>
</dbReference>
<dbReference type="Proteomes" id="UP000005451">
    <property type="component" value="Unassembled WGS sequence"/>
</dbReference>
<dbReference type="UniPathway" id="UPA00138"/>
<dbReference type="SUPFAM" id="SSF53697">
    <property type="entry name" value="SIS domain"/>
    <property type="match status" value="1"/>
</dbReference>
<comment type="function">
    <text evidence="8">Catalyzes the reversible isomerization of glucose-6-phosphate to fructose-6-phosphate.</text>
</comment>
<dbReference type="PROSITE" id="PS00765">
    <property type="entry name" value="P_GLUCOSE_ISOMERASE_1"/>
    <property type="match status" value="1"/>
</dbReference>
<keyword evidence="5 8" id="KW-0324">Glycolysis</keyword>
<evidence type="ECO:0000256" key="3">
    <source>
        <dbReference type="ARBA" id="ARBA00022432"/>
    </source>
</evidence>
<accession>B6W7L6</accession>
<dbReference type="NCBIfam" id="NF010697">
    <property type="entry name" value="PRK14097.1"/>
    <property type="match status" value="1"/>
</dbReference>
<dbReference type="GO" id="GO:0006094">
    <property type="term" value="P:gluconeogenesis"/>
    <property type="evidence" value="ECO:0007669"/>
    <property type="project" value="UniProtKB-UniRule"/>
</dbReference>
<dbReference type="PROSITE" id="PS51463">
    <property type="entry name" value="P_GLUCOSE_ISOMERASE_3"/>
    <property type="match status" value="1"/>
</dbReference>
<dbReference type="Gene3D" id="3.40.50.10490">
    <property type="entry name" value="Glucose-6-phosphate isomerase like protein, domain 1"/>
    <property type="match status" value="2"/>
</dbReference>
<dbReference type="GO" id="GO:0048029">
    <property type="term" value="F:monosaccharide binding"/>
    <property type="evidence" value="ECO:0007669"/>
    <property type="project" value="TreeGrafter"/>
</dbReference>
<dbReference type="STRING" id="561177.ANHYDRO_00565"/>
<proteinExistence type="inferred from homology"/>
<dbReference type="PRINTS" id="PR00662">
    <property type="entry name" value="G6PISOMERASE"/>
</dbReference>
<evidence type="ECO:0000256" key="1">
    <source>
        <dbReference type="ARBA" id="ARBA00004926"/>
    </source>
</evidence>
<dbReference type="GO" id="GO:0006096">
    <property type="term" value="P:glycolytic process"/>
    <property type="evidence" value="ECO:0007669"/>
    <property type="project" value="UniProtKB-UniRule"/>
</dbReference>
<organism evidence="10 11">
    <name type="scientific">Anaerococcus hydrogenalis DSM 7454</name>
    <dbReference type="NCBI Taxonomy" id="561177"/>
    <lineage>
        <taxon>Bacteria</taxon>
        <taxon>Bacillati</taxon>
        <taxon>Bacillota</taxon>
        <taxon>Tissierellia</taxon>
        <taxon>Tissierellales</taxon>
        <taxon>Peptoniphilaceae</taxon>
        <taxon>Anaerococcus</taxon>
    </lineage>
</organism>
<dbReference type="AlphaFoldDB" id="B6W7L6"/>
<dbReference type="Pfam" id="PF00342">
    <property type="entry name" value="PGI"/>
    <property type="match status" value="1"/>
</dbReference>
<dbReference type="CDD" id="cd05015">
    <property type="entry name" value="SIS_PGI_1"/>
    <property type="match status" value="1"/>
</dbReference>
<dbReference type="InterPro" id="IPR046348">
    <property type="entry name" value="SIS_dom_sf"/>
</dbReference>
<feature type="active site" evidence="8">
    <location>
        <position position="454"/>
    </location>
</feature>
<dbReference type="GO" id="GO:0004347">
    <property type="term" value="F:glucose-6-phosphate isomerase activity"/>
    <property type="evidence" value="ECO:0007669"/>
    <property type="project" value="UniProtKB-UniRule"/>
</dbReference>